<keyword evidence="1" id="KW-0433">Leucine-rich repeat</keyword>
<dbReference type="PANTHER" id="PTHR46652">
    <property type="entry name" value="LEUCINE-RICH REPEAT AND IQ DOMAIN-CONTAINING PROTEIN 1-RELATED"/>
    <property type="match status" value="1"/>
</dbReference>
<sequence>MFKGHNESLHYKMYKSGKSWVFAGIVSVGLLVGFGGVTASADTAPTTSDDPAGQVMAEKQPTSADGSVADASKADASLPGAANSDDVAPDDQQSDVTPTAADTTPDTVPDDPTSPAPTDDPQNQDLVDNDGHTEEPTTPVTPTRHPGRLAKLAAPTPQNPATPAPTTPAPVATPAAVPEAAPITASDASIDTLMPNKTLQQMVANQLHKDVASLTKEDITSLTRLEATHVQYSPNVFVDGTSSFDLTGLELATNLTYLDLSFDPSVDYVGLSEGNRSHWGDVTSLDALSGLTNLQTLILTNNRISDISPLANLKNLKTLDLKNNNILDFSMLDASQFSSLLINDQLVMTNDTQFIDPQHPTLTMPQPLKLPQNFVGKFTKTFEQDPSYDKLLELKNSTIHDNNRLTGNVLFLQSGTTMANYQFKDGNIQFSDIFPQEPFGTVSENDWKDANTDYEINTLPAVTIIKQDHKFYLRADLSLSYTLASNSTKTQNAFFKIFIPYDNLQAAGNLTVKYLNIDGTTIQADQVITGKLTSDTYDLTAETTSLTGYTYDHADGELTGAYTTNPQTISLYFTKDATKPVTPVTPPVVTPTATVTVTTHYVDQNGQSLHADQIQTGQAGDHYTTVALTLPNYTLTATPANASGTLGTADVVVTYVYHQLDDPDQPTTPAPITDNSDDDATAGTGIDTIAGQQAAQVNPQVADVATLVSHAGQGATIADLTTTTGQPAKVTTTSTAPAGTTSPAPTQSTAKTTLPQTNDQTRSPLIGLALLVGTLIGFGLKRKQH</sequence>
<evidence type="ECO:0000259" key="6">
    <source>
        <dbReference type="Pfam" id="PF06458"/>
    </source>
</evidence>
<dbReference type="AlphaFoldDB" id="A0A4Z0JCA4"/>
<keyword evidence="3" id="KW-0677">Repeat</keyword>
<feature type="compositionally biased region" description="Low complexity" evidence="4">
    <location>
        <begin position="731"/>
        <end position="753"/>
    </location>
</feature>
<dbReference type="Pfam" id="PF12799">
    <property type="entry name" value="LRR_4"/>
    <property type="match status" value="1"/>
</dbReference>
<dbReference type="Gene3D" id="3.80.10.10">
    <property type="entry name" value="Ribonuclease Inhibitor"/>
    <property type="match status" value="1"/>
</dbReference>
<dbReference type="PANTHER" id="PTHR46652:SF3">
    <property type="entry name" value="LEUCINE-RICH REPEAT-CONTAINING PROTEIN 9"/>
    <property type="match status" value="1"/>
</dbReference>
<dbReference type="RefSeq" id="WP_135367132.1">
    <property type="nucleotide sequence ID" value="NZ_RKLX01000002.1"/>
</dbReference>
<keyword evidence="8" id="KW-1185">Reference proteome</keyword>
<dbReference type="InterPro" id="IPR050836">
    <property type="entry name" value="SDS22/Internalin_LRR"/>
</dbReference>
<keyword evidence="2" id="KW-0732">Signal</keyword>
<feature type="region of interest" description="Disordered" evidence="4">
    <location>
        <begin position="44"/>
        <end position="177"/>
    </location>
</feature>
<proteinExistence type="predicted"/>
<feature type="compositionally biased region" description="Pro residues" evidence="4">
    <location>
        <begin position="157"/>
        <end position="168"/>
    </location>
</feature>
<feature type="domain" description="MucBP" evidence="6">
    <location>
        <begin position="510"/>
        <end position="574"/>
    </location>
</feature>
<gene>
    <name evidence="7" type="ORF">EGT51_02000</name>
</gene>
<dbReference type="NCBIfam" id="TIGR03715">
    <property type="entry name" value="KxYKxGKxW"/>
    <property type="match status" value="1"/>
</dbReference>
<feature type="transmembrane region" description="Helical" evidence="5">
    <location>
        <begin position="20"/>
        <end position="41"/>
    </location>
</feature>
<feature type="domain" description="MucBP" evidence="6">
    <location>
        <begin position="596"/>
        <end position="657"/>
    </location>
</feature>
<dbReference type="SUPFAM" id="SSF52058">
    <property type="entry name" value="L domain-like"/>
    <property type="match status" value="1"/>
</dbReference>
<keyword evidence="5" id="KW-0472">Membrane</keyword>
<dbReference type="InterPro" id="IPR009459">
    <property type="entry name" value="MucBP_dom"/>
</dbReference>
<dbReference type="OrthoDB" id="2274336at2"/>
<dbReference type="InterPro" id="IPR022263">
    <property type="entry name" value="KxYKxGKxW"/>
</dbReference>
<dbReference type="Gene3D" id="3.10.20.320">
    <property type="entry name" value="Putative peptidoglycan bound protein (lpxtg motif)"/>
    <property type="match status" value="2"/>
</dbReference>
<keyword evidence="5" id="KW-0812">Transmembrane</keyword>
<dbReference type="InterPro" id="IPR001611">
    <property type="entry name" value="Leu-rich_rpt"/>
</dbReference>
<dbReference type="Pfam" id="PF19258">
    <property type="entry name" value="KxYKxGKxW_sig"/>
    <property type="match status" value="1"/>
</dbReference>
<accession>A0A4Z0JCA4</accession>
<dbReference type="SMART" id="SM00365">
    <property type="entry name" value="LRR_SD22"/>
    <property type="match status" value="2"/>
</dbReference>
<dbReference type="InterPro" id="IPR032675">
    <property type="entry name" value="LRR_dom_sf"/>
</dbReference>
<name>A0A4Z0JCA4_9LACO</name>
<dbReference type="Proteomes" id="UP000297348">
    <property type="component" value="Unassembled WGS sequence"/>
</dbReference>
<feature type="region of interest" description="Disordered" evidence="4">
    <location>
        <begin position="726"/>
        <end position="760"/>
    </location>
</feature>
<reference evidence="7 8" key="1">
    <citation type="submission" date="2018-10" db="EMBL/GenBank/DDBJ databases">
        <title>Lactobacillus sp. R7 and Lactobacillus sp. R19 isolated from fermented mustard green product of Taiwan.</title>
        <authorList>
            <person name="Lin S.-T."/>
        </authorList>
    </citation>
    <scope>NUCLEOTIDE SEQUENCE [LARGE SCALE GENOMIC DNA]</scope>
    <source>
        <strain evidence="7 8">BCRC 81129</strain>
    </source>
</reference>
<evidence type="ECO:0000313" key="7">
    <source>
        <dbReference type="EMBL" id="TGD19986.1"/>
    </source>
</evidence>
<organism evidence="7 8">
    <name type="scientific">Levilactobacillus suantsaiihabitans</name>
    <dbReference type="NCBI Taxonomy" id="2487722"/>
    <lineage>
        <taxon>Bacteria</taxon>
        <taxon>Bacillati</taxon>
        <taxon>Bacillota</taxon>
        <taxon>Bacilli</taxon>
        <taxon>Lactobacillales</taxon>
        <taxon>Lactobacillaceae</taxon>
        <taxon>Levilactobacillus</taxon>
    </lineage>
</organism>
<evidence type="ECO:0000256" key="1">
    <source>
        <dbReference type="ARBA" id="ARBA00022614"/>
    </source>
</evidence>
<evidence type="ECO:0000256" key="5">
    <source>
        <dbReference type="SAM" id="Phobius"/>
    </source>
</evidence>
<protein>
    <recommendedName>
        <fullName evidence="6">MucBP domain-containing protein</fullName>
    </recommendedName>
</protein>
<dbReference type="EMBL" id="RKLX01000002">
    <property type="protein sequence ID" value="TGD19986.1"/>
    <property type="molecule type" value="Genomic_DNA"/>
</dbReference>
<feature type="compositionally biased region" description="Low complexity" evidence="4">
    <location>
        <begin position="94"/>
        <end position="121"/>
    </location>
</feature>
<evidence type="ECO:0000256" key="2">
    <source>
        <dbReference type="ARBA" id="ARBA00022729"/>
    </source>
</evidence>
<keyword evidence="5" id="KW-1133">Transmembrane helix</keyword>
<dbReference type="InterPro" id="IPR025875">
    <property type="entry name" value="Leu-rich_rpt_4"/>
</dbReference>
<evidence type="ECO:0000256" key="4">
    <source>
        <dbReference type="SAM" id="MobiDB-lite"/>
    </source>
</evidence>
<dbReference type="PROSITE" id="PS51450">
    <property type="entry name" value="LRR"/>
    <property type="match status" value="2"/>
</dbReference>
<dbReference type="Pfam" id="PF06458">
    <property type="entry name" value="MucBP"/>
    <property type="match status" value="2"/>
</dbReference>
<evidence type="ECO:0000256" key="3">
    <source>
        <dbReference type="ARBA" id="ARBA00022737"/>
    </source>
</evidence>
<evidence type="ECO:0000313" key="8">
    <source>
        <dbReference type="Proteomes" id="UP000297348"/>
    </source>
</evidence>
<comment type="caution">
    <text evidence="7">The sequence shown here is derived from an EMBL/GenBank/DDBJ whole genome shotgun (WGS) entry which is preliminary data.</text>
</comment>
<feature type="region of interest" description="Disordered" evidence="4">
    <location>
        <begin position="662"/>
        <end position="684"/>
    </location>
</feature>